<protein>
    <recommendedName>
        <fullName evidence="9">Protein kinase domain-containing protein</fullName>
    </recommendedName>
</protein>
<feature type="region of interest" description="Disordered" evidence="7">
    <location>
        <begin position="1407"/>
        <end position="1429"/>
    </location>
</feature>
<feature type="compositionally biased region" description="Basic and acidic residues" evidence="7">
    <location>
        <begin position="601"/>
        <end position="618"/>
    </location>
</feature>
<evidence type="ECO:0000256" key="4">
    <source>
        <dbReference type="ARBA" id="ARBA00022777"/>
    </source>
</evidence>
<keyword evidence="2" id="KW-0808">Transferase</keyword>
<dbReference type="InterPro" id="IPR050660">
    <property type="entry name" value="NEK_Ser/Thr_kinase"/>
</dbReference>
<dbReference type="GO" id="GO:0005524">
    <property type="term" value="F:ATP binding"/>
    <property type="evidence" value="ECO:0007669"/>
    <property type="project" value="UniProtKB-UniRule"/>
</dbReference>
<dbReference type="GeneID" id="26909310"/>
<feature type="compositionally biased region" description="Low complexity" evidence="7">
    <location>
        <begin position="250"/>
        <end position="265"/>
    </location>
</feature>
<evidence type="ECO:0000256" key="7">
    <source>
        <dbReference type="SAM" id="MobiDB-lite"/>
    </source>
</evidence>
<feature type="compositionally biased region" description="Low complexity" evidence="7">
    <location>
        <begin position="1518"/>
        <end position="1534"/>
    </location>
</feature>
<dbReference type="Proteomes" id="UP000037923">
    <property type="component" value="Unassembled WGS sequence"/>
</dbReference>
<dbReference type="EMBL" id="LGTL01000028">
    <property type="protein sequence ID" value="KPA74713.1"/>
    <property type="molecule type" value="Genomic_DNA"/>
</dbReference>
<feature type="region of interest" description="Disordered" evidence="7">
    <location>
        <begin position="100"/>
        <end position="119"/>
    </location>
</feature>
<sequence length="1981" mass="207524">MIRRLAVALASQTTAAAAAASAVRAKSDAVIHAKRDGTRPLSLSASAAAAAPHLIAFDVLLVVVSVVSTLLVVTVVLLLVVICLLRRVAAVRNVTPLAYEDEDDSGENEEQDADADVNNSVGVALHVRDRLDERQPLLQPRPANTPRPPQRHRQQRRGAPSAGLLEALRIVLGVTALHHQDSDSLVEDGDWRRSRRAQQSRRRHDGDGGQQQRQQGRRGEGEASGGTACSAHQPSPANGSPALREAGVEPSASASPSAAAAAAAAGGHNNTVNSHNVESTQGDRGVRSSAAGANDGEQATPFHATTQKDLVVFNTTHDSRYRLLQRIGTGAFSSVYLVQHKTTGQKYALKYILCKDDRERLAAMRECEVIYSLQGHPQVIRIVDMFMNYQFQRGGDGPSNAAAFLPPPVTVAAAAASSSSLARSPAQHLRAATPARAATTNSHPHQSLPWQVTSTGTTNVAAGLPHAATSSLTQSPSLWARPAVTPTLPPLLVGSQQQLQQQQPSLSVTTTTSSQLCFSAAAAAKAPSAPTTAATRTRWVGVQRQGQTADPVMWNGAKASTLTEAAVVAALRARMHNAGRGAVDNGHTTANSDDDDDSAEEVGRGDNDGDDHLHHSDVDSESAPLILSAADTERLLMDARRQQQQQQRRRQRAQQHHHRQRHNDRSSNTNKTQALATATTDGAAVHDVGGARFMSLSSLPPPQQHHPNQQQPYLSVQYTSRSSSTSHLGRPSDSPVYGGPCALPSPTATTSSSATRGSLPKAGPPHRCNSQTYGGAAAGDASRSGHGYTHALRPSQPFTDRADGEGSSHSSRRGSVSSSDQCPPRPPPPQQQQQRQPAYRYNYSGLNVGRGTTAAHDVPLKEGTDGSFMATDTVMATATITYNSAFQNSVDAERARAQGNGHNDGACAPVASDHATKELAEQHSQEHDRRSDTSGSSSGTEEEPMQPIRRILVPPPSYTRPPPGLAVVVAHEESSQMDQKSDRTASPFEQQQQQPSSSPTAYVARNRYANFTVSTRGVLASERKPDVTAPTGPAAAAEEPLSTAEAAAVNALTRDTSTGTAARVSHYVNPYLERARGGEVVPPPRTSYAPGGGVRYNCLVIPPTNAPAQPPTVSLPQRSGPVMRAWGGDSDGSSPSAAIAAAPPFASVRNTYAPLRYGNLVQPASTPTPKVDASYAGGEASTSPSPTPPLPQQQQQGEGKDSATSPLPSAAKPVKVMYGRLSVSAAIRHARAGQQGEQMHCNDGKPHVHVPTPRPAREGGDVDSLVPSPPLTKPNELNCTYVVCGHNGDHKTNNSDEEEEGEMQPGRDDRRHGHVDASAARHNSYNSIFTANVNGDVTAFADAPSPQKPLYTNLGVTLADATPAPNTAPPHHHTTTTARAPITATSHGYTDSTTATSRMFRGTSAAAPSYGATGVPEKSSHSTYDSSHVPREQTYAPMVRYANAGNPTLWCAFGQPGGVAAIGPASVAAARASAEVVKDAQNTATHDGNAGADTAAAAAAAAGHHKNDGDADDDDDSSNAAGTGSTTQSNSSGGVSQDIRDTGYLCLVVEYHPMGDLCHYVLRAKRQLALQQDQQQQPNCMVRNCVSQGGFDARAAASPNTPTPSDHSSVLPAGGASYNDLTSSAVALGNSAASWMAAAAAATWRVKPATSRSDPNLAMAAAAAKEGGGGTQNGEDQRESADKPDPTSRNPLTEPQLLSIAYQLSSVLDHMHHQSPPIIHRDLKPENVLIKGALEEFLGDVPADVVMGFTRRGSGPHGSKPASPLSPAAAATSISGAHYNSNASNSNGAGTGRTSRHGGAPTTAPSPIIPSSRGGPASVTALTSPPPIRITRAVVPIVVTDFGLAMVQEARTGPGGGRGGSRGGGTRPYIAPECWQGATCTASDMWSLGCVLYALATGRLTARTVRLMSEEAKRDGFASRMLNDIISEKYSLAFASFVVSLLVVDAAKRPTAAQAAQCFLVADDEVRFDAASPFFSNVLDL</sequence>
<evidence type="ECO:0000256" key="5">
    <source>
        <dbReference type="ARBA" id="ARBA00022840"/>
    </source>
</evidence>
<feature type="compositionally biased region" description="Acidic residues" evidence="7">
    <location>
        <begin position="100"/>
        <end position="115"/>
    </location>
</feature>
<gene>
    <name evidence="10" type="ORF">ABB37_09027</name>
</gene>
<proteinExistence type="inferred from homology"/>
<evidence type="ECO:0000256" key="2">
    <source>
        <dbReference type="ARBA" id="ARBA00022679"/>
    </source>
</evidence>
<dbReference type="SUPFAM" id="SSF56112">
    <property type="entry name" value="Protein kinase-like (PK-like)"/>
    <property type="match status" value="1"/>
</dbReference>
<evidence type="ECO:0000256" key="1">
    <source>
        <dbReference type="ARBA" id="ARBA00010886"/>
    </source>
</evidence>
<feature type="region of interest" description="Disordered" evidence="7">
    <location>
        <begin position="132"/>
        <end position="159"/>
    </location>
</feature>
<evidence type="ECO:0000313" key="11">
    <source>
        <dbReference type="Proteomes" id="UP000037923"/>
    </source>
</evidence>
<keyword evidence="3 6" id="KW-0547">Nucleotide-binding</keyword>
<evidence type="ECO:0000256" key="8">
    <source>
        <dbReference type="SAM" id="Phobius"/>
    </source>
</evidence>
<dbReference type="InterPro" id="IPR017441">
    <property type="entry name" value="Protein_kinase_ATP_BS"/>
</dbReference>
<feature type="region of interest" description="Disordered" evidence="7">
    <location>
        <begin position="1777"/>
        <end position="1823"/>
    </location>
</feature>
<comment type="similarity">
    <text evidence="1">Belongs to the protein kinase superfamily. NEK Ser/Thr protein kinase family. NIMA subfamily.</text>
</comment>
<dbReference type="OMA" id="DTGYLCL"/>
<dbReference type="PROSITE" id="PS00107">
    <property type="entry name" value="PROTEIN_KINASE_ATP"/>
    <property type="match status" value="1"/>
</dbReference>
<feature type="compositionally biased region" description="Polar residues" evidence="7">
    <location>
        <begin position="268"/>
        <end position="282"/>
    </location>
</feature>
<feature type="compositionally biased region" description="Basic residues" evidence="7">
    <location>
        <begin position="193"/>
        <end position="203"/>
    </location>
</feature>
<feature type="compositionally biased region" description="Basic and acidic residues" evidence="7">
    <location>
        <begin position="1305"/>
        <end position="1315"/>
    </location>
</feature>
<keyword evidence="8" id="KW-1133">Transmembrane helix</keyword>
<feature type="region of interest" description="Disordered" evidence="7">
    <location>
        <begin position="1484"/>
        <end position="1535"/>
    </location>
</feature>
<feature type="compositionally biased region" description="Low complexity" evidence="7">
    <location>
        <begin position="807"/>
        <end position="822"/>
    </location>
</feature>
<dbReference type="InterPro" id="IPR008271">
    <property type="entry name" value="Ser/Thr_kinase_AS"/>
</dbReference>
<feature type="region of interest" description="Disordered" evidence="7">
    <location>
        <begin position="424"/>
        <end position="451"/>
    </location>
</feature>
<feature type="compositionally biased region" description="Low complexity" evidence="7">
    <location>
        <begin position="774"/>
        <end position="787"/>
    </location>
</feature>
<feature type="compositionally biased region" description="Low complexity" evidence="7">
    <location>
        <begin position="1800"/>
        <end position="1818"/>
    </location>
</feature>
<feature type="compositionally biased region" description="Low complexity" evidence="7">
    <location>
        <begin position="424"/>
        <end position="440"/>
    </location>
</feature>
<feature type="compositionally biased region" description="Low complexity" evidence="7">
    <location>
        <begin position="1777"/>
        <end position="1788"/>
    </location>
</feature>
<feature type="region of interest" description="Disordered" evidence="7">
    <location>
        <begin position="579"/>
        <end position="624"/>
    </location>
</feature>
<feature type="compositionally biased region" description="Low complexity" evidence="7">
    <location>
        <begin position="744"/>
        <end position="755"/>
    </location>
</feature>
<keyword evidence="4" id="KW-0418">Kinase</keyword>
<keyword evidence="5 6" id="KW-0067">ATP-binding</keyword>
<feature type="compositionally biased region" description="Basic and acidic residues" evidence="7">
    <location>
        <begin position="970"/>
        <end position="983"/>
    </location>
</feature>
<feature type="region of interest" description="Disordered" evidence="7">
    <location>
        <begin position="181"/>
        <end position="303"/>
    </location>
</feature>
<feature type="compositionally biased region" description="Basic residues" evidence="7">
    <location>
        <begin position="647"/>
        <end position="662"/>
    </location>
</feature>
<feature type="compositionally biased region" description="Basic and acidic residues" evidence="7">
    <location>
        <begin position="917"/>
        <end position="932"/>
    </location>
</feature>
<feature type="domain" description="Protein kinase" evidence="9">
    <location>
        <begin position="1580"/>
        <end position="1975"/>
    </location>
</feature>
<evidence type="ECO:0000256" key="6">
    <source>
        <dbReference type="PROSITE-ProRule" id="PRU10141"/>
    </source>
</evidence>
<reference evidence="10 11" key="1">
    <citation type="submission" date="2015-07" db="EMBL/GenBank/DDBJ databases">
        <title>High-quality genome of monoxenous trypanosomatid Leptomonas pyrrhocoris.</title>
        <authorList>
            <person name="Flegontov P."/>
            <person name="Butenko A."/>
            <person name="Firsov S."/>
            <person name="Vlcek C."/>
            <person name="Logacheva M.D."/>
            <person name="Field M."/>
            <person name="Filatov D."/>
            <person name="Flegontova O."/>
            <person name="Gerasimov E."/>
            <person name="Jackson A.P."/>
            <person name="Kelly S."/>
            <person name="Opperdoes F."/>
            <person name="O'Reilly A."/>
            <person name="Votypka J."/>
            <person name="Yurchenko V."/>
            <person name="Lukes J."/>
        </authorList>
    </citation>
    <scope>NUCLEOTIDE SEQUENCE [LARGE SCALE GENOMIC DNA]</scope>
    <source>
        <strain evidence="10">H10</strain>
    </source>
</reference>
<feature type="transmembrane region" description="Helical" evidence="8">
    <location>
        <begin position="70"/>
        <end position="89"/>
    </location>
</feature>
<dbReference type="OrthoDB" id="248923at2759"/>
<feature type="compositionally biased region" description="Pro residues" evidence="7">
    <location>
        <begin position="953"/>
        <end position="964"/>
    </location>
</feature>
<feature type="region of interest" description="Disordered" evidence="7">
    <location>
        <begin position="917"/>
        <end position="1002"/>
    </location>
</feature>
<feature type="region of interest" description="Disordered" evidence="7">
    <location>
        <begin position="1661"/>
        <end position="1694"/>
    </location>
</feature>
<evidence type="ECO:0000256" key="3">
    <source>
        <dbReference type="ARBA" id="ARBA00022741"/>
    </source>
</evidence>
<dbReference type="PROSITE" id="PS00108">
    <property type="entry name" value="PROTEIN_KINASE_ST"/>
    <property type="match status" value="1"/>
</dbReference>
<dbReference type="PANTHER" id="PTHR43671:SF103">
    <property type="entry name" value="KINASE, PUTATIVE-RELATED"/>
    <property type="match status" value="1"/>
</dbReference>
<dbReference type="InterPro" id="IPR000719">
    <property type="entry name" value="Prot_kinase_dom"/>
</dbReference>
<dbReference type="Pfam" id="PF00069">
    <property type="entry name" value="Pkinase"/>
    <property type="match status" value="2"/>
</dbReference>
<feature type="compositionally biased region" description="Low complexity" evidence="7">
    <location>
        <begin position="1484"/>
        <end position="1502"/>
    </location>
</feature>
<feature type="compositionally biased region" description="Low complexity" evidence="7">
    <location>
        <begin position="990"/>
        <end position="999"/>
    </location>
</feature>
<feature type="region of interest" description="Disordered" evidence="7">
    <location>
        <begin position="1237"/>
        <end position="1262"/>
    </location>
</feature>
<feature type="region of interest" description="Disordered" evidence="7">
    <location>
        <begin position="639"/>
        <end position="837"/>
    </location>
</feature>
<dbReference type="SMART" id="SM00220">
    <property type="entry name" value="S_TKc"/>
    <property type="match status" value="1"/>
</dbReference>
<dbReference type="Gene3D" id="1.10.510.10">
    <property type="entry name" value="Transferase(Phosphotransferase) domain 1"/>
    <property type="match status" value="2"/>
</dbReference>
<accession>A0A0M9FRT5</accession>
<dbReference type="GO" id="GO:0004674">
    <property type="term" value="F:protein serine/threonine kinase activity"/>
    <property type="evidence" value="ECO:0007669"/>
    <property type="project" value="UniProtKB-KW"/>
</dbReference>
<comment type="caution">
    <text evidence="10">The sequence shown here is derived from an EMBL/GenBank/DDBJ whole genome shotgun (WGS) entry which is preliminary data.</text>
</comment>
<feature type="region of interest" description="Disordered" evidence="7">
    <location>
        <begin position="1161"/>
        <end position="1209"/>
    </location>
</feature>
<dbReference type="PROSITE" id="PS50011">
    <property type="entry name" value="PROTEIN_KINASE_DOM"/>
    <property type="match status" value="1"/>
</dbReference>
<feature type="compositionally biased region" description="Polar residues" evidence="7">
    <location>
        <begin position="441"/>
        <end position="451"/>
    </location>
</feature>
<organism evidence="10 11">
    <name type="scientific">Leptomonas pyrrhocoris</name>
    <name type="common">Firebug parasite</name>
    <dbReference type="NCBI Taxonomy" id="157538"/>
    <lineage>
        <taxon>Eukaryota</taxon>
        <taxon>Discoba</taxon>
        <taxon>Euglenozoa</taxon>
        <taxon>Kinetoplastea</taxon>
        <taxon>Metakinetoplastina</taxon>
        <taxon>Trypanosomatida</taxon>
        <taxon>Trypanosomatidae</taxon>
        <taxon>Leishmaniinae</taxon>
        <taxon>Leptomonas</taxon>
    </lineage>
</organism>
<keyword evidence="8" id="KW-0472">Membrane</keyword>
<dbReference type="PANTHER" id="PTHR43671">
    <property type="entry name" value="SERINE/THREONINE-PROTEIN KINASE NEK"/>
    <property type="match status" value="1"/>
</dbReference>
<feature type="region of interest" description="Disordered" evidence="7">
    <location>
        <begin position="1290"/>
        <end position="1315"/>
    </location>
</feature>
<dbReference type="InterPro" id="IPR011009">
    <property type="entry name" value="Kinase-like_dom_sf"/>
</dbReference>
<dbReference type="VEuPathDB" id="TriTrypDB:LpyrH10_28_0600"/>
<feature type="compositionally biased region" description="Basic and acidic residues" evidence="7">
    <location>
        <begin position="1675"/>
        <end position="1686"/>
    </location>
</feature>
<feature type="binding site" evidence="6">
    <location>
        <position position="350"/>
    </location>
    <ligand>
        <name>ATP</name>
        <dbReference type="ChEBI" id="CHEBI:30616"/>
    </ligand>
</feature>
<keyword evidence="11" id="KW-1185">Reference proteome</keyword>
<feature type="compositionally biased region" description="Low complexity" evidence="7">
    <location>
        <begin position="1028"/>
        <end position="1040"/>
    </location>
</feature>
<dbReference type="Gene3D" id="3.30.200.20">
    <property type="entry name" value="Phosphorylase Kinase, domain 1"/>
    <property type="match status" value="1"/>
</dbReference>
<evidence type="ECO:0000313" key="10">
    <source>
        <dbReference type="EMBL" id="KPA74713.1"/>
    </source>
</evidence>
<keyword evidence="8" id="KW-0812">Transmembrane</keyword>
<dbReference type="RefSeq" id="XP_015653152.1">
    <property type="nucleotide sequence ID" value="XM_015808261.1"/>
</dbReference>
<name>A0A0M9FRT5_LEPPY</name>
<feature type="region of interest" description="Disordered" evidence="7">
    <location>
        <begin position="1022"/>
        <end position="1041"/>
    </location>
</feature>
<feature type="compositionally biased region" description="Polar residues" evidence="7">
    <location>
        <begin position="666"/>
        <end position="680"/>
    </location>
</feature>
<evidence type="ECO:0000259" key="9">
    <source>
        <dbReference type="PROSITE" id="PS50011"/>
    </source>
</evidence>